<keyword evidence="13" id="KW-1185">Reference proteome</keyword>
<evidence type="ECO:0000256" key="10">
    <source>
        <dbReference type="SAM" id="Phobius"/>
    </source>
</evidence>
<dbReference type="InterPro" id="IPR036890">
    <property type="entry name" value="HATPase_C_sf"/>
</dbReference>
<evidence type="ECO:0000256" key="1">
    <source>
        <dbReference type="ARBA" id="ARBA00000085"/>
    </source>
</evidence>
<comment type="catalytic activity">
    <reaction evidence="1">
        <text>ATP + protein L-histidine = ADP + protein N-phospho-L-histidine.</text>
        <dbReference type="EC" id="2.7.13.3"/>
    </reaction>
</comment>
<keyword evidence="4" id="KW-0597">Phosphoprotein</keyword>
<dbReference type="FunFam" id="3.30.565.10:FF:000006">
    <property type="entry name" value="Sensor histidine kinase WalK"/>
    <property type="match status" value="1"/>
</dbReference>
<proteinExistence type="predicted"/>
<feature type="domain" description="Histidine kinase" evidence="11">
    <location>
        <begin position="359"/>
        <end position="577"/>
    </location>
</feature>
<dbReference type="SMART" id="SM00387">
    <property type="entry name" value="HATPase_c"/>
    <property type="match status" value="1"/>
</dbReference>
<keyword evidence="7 12" id="KW-0418">Kinase</keyword>
<evidence type="ECO:0000256" key="8">
    <source>
        <dbReference type="ARBA" id="ARBA00022840"/>
    </source>
</evidence>
<accession>A0A1V2A6A2</accession>
<dbReference type="Gene3D" id="3.30.565.10">
    <property type="entry name" value="Histidine kinase-like ATPase, C-terminal domain"/>
    <property type="match status" value="1"/>
</dbReference>
<feature type="transmembrane region" description="Helical" evidence="10">
    <location>
        <begin position="254"/>
        <end position="275"/>
    </location>
</feature>
<feature type="transmembrane region" description="Helical" evidence="10">
    <location>
        <begin position="12"/>
        <end position="35"/>
    </location>
</feature>
<evidence type="ECO:0000256" key="4">
    <source>
        <dbReference type="ARBA" id="ARBA00022553"/>
    </source>
</evidence>
<evidence type="ECO:0000256" key="7">
    <source>
        <dbReference type="ARBA" id="ARBA00022777"/>
    </source>
</evidence>
<dbReference type="InterPro" id="IPR050351">
    <property type="entry name" value="BphY/WalK/GraS-like"/>
</dbReference>
<name>A0A1V2A6A2_9BACI</name>
<evidence type="ECO:0000256" key="9">
    <source>
        <dbReference type="ARBA" id="ARBA00023012"/>
    </source>
</evidence>
<keyword evidence="8" id="KW-0067">ATP-binding</keyword>
<organism evidence="12 13">
    <name type="scientific">Domibacillus epiphyticus</name>
    <dbReference type="NCBI Taxonomy" id="1714355"/>
    <lineage>
        <taxon>Bacteria</taxon>
        <taxon>Bacillati</taxon>
        <taxon>Bacillota</taxon>
        <taxon>Bacilli</taxon>
        <taxon>Bacillales</taxon>
        <taxon>Bacillaceae</taxon>
        <taxon>Domibacillus</taxon>
    </lineage>
</organism>
<dbReference type="STRING" id="1714355.BTO28_10790"/>
<evidence type="ECO:0000256" key="3">
    <source>
        <dbReference type="ARBA" id="ARBA00012438"/>
    </source>
</evidence>
<protein>
    <recommendedName>
        <fullName evidence="3">histidine kinase</fullName>
        <ecNumber evidence="3">2.7.13.3</ecNumber>
    </recommendedName>
</protein>
<dbReference type="SUPFAM" id="SSF47384">
    <property type="entry name" value="Homodimeric domain of signal transducing histidine kinase"/>
    <property type="match status" value="1"/>
</dbReference>
<dbReference type="EC" id="2.7.13.3" evidence="3"/>
<dbReference type="AlphaFoldDB" id="A0A1V2A6A2"/>
<dbReference type="GO" id="GO:0004721">
    <property type="term" value="F:phosphoprotein phosphatase activity"/>
    <property type="evidence" value="ECO:0007669"/>
    <property type="project" value="TreeGrafter"/>
</dbReference>
<keyword evidence="9" id="KW-0902">Two-component regulatory system</keyword>
<dbReference type="InterPro" id="IPR005467">
    <property type="entry name" value="His_kinase_dom"/>
</dbReference>
<evidence type="ECO:0000256" key="6">
    <source>
        <dbReference type="ARBA" id="ARBA00022741"/>
    </source>
</evidence>
<dbReference type="Pfam" id="PF00512">
    <property type="entry name" value="HisKA"/>
    <property type="match status" value="1"/>
</dbReference>
<sequence>MNPLRRRLIFHFSIQFILMAAAMILVLGALLFFLLQRIANEETKLNPPVGVLQMISLETAIEEGEAKLGQKWNDVLEKRGFWVQIIDESGDVMKSVNTPESLPNQYSVRELLHIEKERKYGKFTVLSEMETMYDDPYLYLLGYEDKEAAMLEALFRQYSKNGLMEMKSEVEEKLKSIDGSLLIIDRQGEIILSAGASVNRKRYKPLELAKKTIQPGTFSTATSIYQDPDSDYTWILETPKEKEKDQRMSLLEEVILGFGLIGVVVLVLTLAIAFWNGYRYGYPLFIFTGWLDRMEHGRYQDMMTDKERKKIFTKKGKVKMRYKLYKEVIDAFYSMVEKMNASVKERAQLEQTREEWMTGISHDLRTPLSTIQGYGHMLESGHYSWTSEELEEVGAVIREKGDYMLHLIEDFSLSFRLKNNELVLTKDVVNPDELLEGIVSKFEQDRTLNQYCFHFDQSNEQLLIEADIKWFERMIDNLVFNAVKHNPSGTKITVRVRRSISHVHVMIEDNGVGMNEETVNQLFDRYYRGTNTEERTEGAGLGMSTAKNIAELHDGTVCVQSALGEGTIVTVTLPICE</sequence>
<dbReference type="GO" id="GO:0005524">
    <property type="term" value="F:ATP binding"/>
    <property type="evidence" value="ECO:0007669"/>
    <property type="project" value="UniProtKB-KW"/>
</dbReference>
<evidence type="ECO:0000256" key="2">
    <source>
        <dbReference type="ARBA" id="ARBA00004651"/>
    </source>
</evidence>
<dbReference type="RefSeq" id="WP_076766117.1">
    <property type="nucleotide sequence ID" value="NZ_MSFI01000019.1"/>
</dbReference>
<gene>
    <name evidence="12" type="ORF">BTO28_10790</name>
</gene>
<dbReference type="InterPro" id="IPR004358">
    <property type="entry name" value="Sig_transdc_His_kin-like_C"/>
</dbReference>
<keyword evidence="10" id="KW-0472">Membrane</keyword>
<dbReference type="PANTHER" id="PTHR45453:SF1">
    <property type="entry name" value="PHOSPHATE REGULON SENSOR PROTEIN PHOR"/>
    <property type="match status" value="1"/>
</dbReference>
<keyword evidence="10" id="KW-1133">Transmembrane helix</keyword>
<dbReference type="OrthoDB" id="368131at2"/>
<dbReference type="Gene3D" id="1.10.287.130">
    <property type="match status" value="1"/>
</dbReference>
<dbReference type="PROSITE" id="PS50109">
    <property type="entry name" value="HIS_KIN"/>
    <property type="match status" value="1"/>
</dbReference>
<evidence type="ECO:0000313" key="13">
    <source>
        <dbReference type="Proteomes" id="UP000188613"/>
    </source>
</evidence>
<reference evidence="12 13" key="1">
    <citation type="submission" date="2016-12" db="EMBL/GenBank/DDBJ databases">
        <title>Domibacillus sp. SAB 38T whole genome sequencing.</title>
        <authorList>
            <person name="Verma A."/>
            <person name="Ojha A.K."/>
            <person name="Krishnamurthi S."/>
        </authorList>
    </citation>
    <scope>NUCLEOTIDE SEQUENCE [LARGE SCALE GENOMIC DNA]</scope>
    <source>
        <strain evidence="12 13">SAB 38</strain>
    </source>
</reference>
<keyword evidence="6" id="KW-0547">Nucleotide-binding</keyword>
<evidence type="ECO:0000259" key="11">
    <source>
        <dbReference type="PROSITE" id="PS50109"/>
    </source>
</evidence>
<dbReference type="SMART" id="SM00388">
    <property type="entry name" value="HisKA"/>
    <property type="match status" value="1"/>
</dbReference>
<dbReference type="InterPro" id="IPR003594">
    <property type="entry name" value="HATPase_dom"/>
</dbReference>
<dbReference type="Pfam" id="PF02518">
    <property type="entry name" value="HATPase_c"/>
    <property type="match status" value="1"/>
</dbReference>
<dbReference type="InterPro" id="IPR003661">
    <property type="entry name" value="HisK_dim/P_dom"/>
</dbReference>
<comment type="subcellular location">
    <subcellularLocation>
        <location evidence="2">Cell membrane</location>
        <topology evidence="2">Multi-pass membrane protein</topology>
    </subcellularLocation>
</comment>
<dbReference type="Proteomes" id="UP000188613">
    <property type="component" value="Unassembled WGS sequence"/>
</dbReference>
<evidence type="ECO:0000256" key="5">
    <source>
        <dbReference type="ARBA" id="ARBA00022679"/>
    </source>
</evidence>
<dbReference type="InterPro" id="IPR036097">
    <property type="entry name" value="HisK_dim/P_sf"/>
</dbReference>
<dbReference type="PRINTS" id="PR00344">
    <property type="entry name" value="BCTRLSENSOR"/>
</dbReference>
<dbReference type="GO" id="GO:0016036">
    <property type="term" value="P:cellular response to phosphate starvation"/>
    <property type="evidence" value="ECO:0007669"/>
    <property type="project" value="TreeGrafter"/>
</dbReference>
<evidence type="ECO:0000313" key="12">
    <source>
        <dbReference type="EMBL" id="OMP66535.1"/>
    </source>
</evidence>
<dbReference type="EMBL" id="MSFI01000019">
    <property type="protein sequence ID" value="OMP66535.1"/>
    <property type="molecule type" value="Genomic_DNA"/>
</dbReference>
<dbReference type="GO" id="GO:0000155">
    <property type="term" value="F:phosphorelay sensor kinase activity"/>
    <property type="evidence" value="ECO:0007669"/>
    <property type="project" value="InterPro"/>
</dbReference>
<comment type="caution">
    <text evidence="12">The sequence shown here is derived from an EMBL/GenBank/DDBJ whole genome shotgun (WGS) entry which is preliminary data.</text>
</comment>
<dbReference type="CDD" id="cd00082">
    <property type="entry name" value="HisKA"/>
    <property type="match status" value="1"/>
</dbReference>
<keyword evidence="10" id="KW-0812">Transmembrane</keyword>
<keyword evidence="5" id="KW-0808">Transferase</keyword>
<dbReference type="GO" id="GO:0005886">
    <property type="term" value="C:plasma membrane"/>
    <property type="evidence" value="ECO:0007669"/>
    <property type="project" value="UniProtKB-SubCell"/>
</dbReference>
<dbReference type="PANTHER" id="PTHR45453">
    <property type="entry name" value="PHOSPHATE REGULON SENSOR PROTEIN PHOR"/>
    <property type="match status" value="1"/>
</dbReference>
<dbReference type="SUPFAM" id="SSF55874">
    <property type="entry name" value="ATPase domain of HSP90 chaperone/DNA topoisomerase II/histidine kinase"/>
    <property type="match status" value="1"/>
</dbReference>